<sequence>MASSNKVQIIRRLGNDVDIRYTASGSSVANMSVATSEKWIDQNGQSQERTTWHNITMFGKLAEVAGQYLVKGSLAYFEYKIVTEKYQDQQGVDKYITKIYVSIMQILDSGQDPPQQFNQQQSLVQQTRPKQNQQATPPQSDDWDDISFTKHYSINGI</sequence>
<dbReference type="PANTHER" id="PTHR10302:SF27">
    <property type="entry name" value="SINGLE-STRANDED DNA-BINDING PROTEIN"/>
    <property type="match status" value="1"/>
</dbReference>
<keyword evidence="1 2" id="KW-0238">DNA-binding</keyword>
<evidence type="ECO:0000256" key="4">
    <source>
        <dbReference type="SAM" id="MobiDB-lite"/>
    </source>
</evidence>
<reference evidence="6" key="1">
    <citation type="submission" date="2018-06" db="EMBL/GenBank/DDBJ databases">
        <title>Complete genome of Pseudomonas insecticola strain QZS01.</title>
        <authorList>
            <person name="Wang J."/>
            <person name="Su Q."/>
        </authorList>
    </citation>
    <scope>NUCLEOTIDE SEQUENCE [LARGE SCALE GENOMIC DNA]</scope>
    <source>
        <strain evidence="6">QZS01</strain>
    </source>
</reference>
<dbReference type="GO" id="GO:0009295">
    <property type="term" value="C:nucleoid"/>
    <property type="evidence" value="ECO:0007669"/>
    <property type="project" value="TreeGrafter"/>
</dbReference>
<dbReference type="Gene3D" id="2.40.50.140">
    <property type="entry name" value="Nucleic acid-binding proteins"/>
    <property type="match status" value="1"/>
</dbReference>
<dbReference type="Pfam" id="PF00436">
    <property type="entry name" value="SSB"/>
    <property type="match status" value="1"/>
</dbReference>
<dbReference type="InterPro" id="IPR000424">
    <property type="entry name" value="Primosome_PriB/ssb"/>
</dbReference>
<dbReference type="HAMAP" id="MF_00984">
    <property type="entry name" value="SSB"/>
    <property type="match status" value="1"/>
</dbReference>
<evidence type="ECO:0000313" key="6">
    <source>
        <dbReference type="Proteomes" id="UP000273143"/>
    </source>
</evidence>
<dbReference type="GO" id="GO:0006260">
    <property type="term" value="P:DNA replication"/>
    <property type="evidence" value="ECO:0007669"/>
    <property type="project" value="InterPro"/>
</dbReference>
<organism evidence="5 6">
    <name type="scientific">Entomomonas moraniae</name>
    <dbReference type="NCBI Taxonomy" id="2213226"/>
    <lineage>
        <taxon>Bacteria</taxon>
        <taxon>Pseudomonadati</taxon>
        <taxon>Pseudomonadota</taxon>
        <taxon>Gammaproteobacteria</taxon>
        <taxon>Pseudomonadales</taxon>
        <taxon>Pseudomonadaceae</taxon>
        <taxon>Entomomonas</taxon>
    </lineage>
</organism>
<accession>A0A3Q9JLA5</accession>
<name>A0A3Q9JLA5_9GAMM</name>
<dbReference type="Proteomes" id="UP000273143">
    <property type="component" value="Chromosome"/>
</dbReference>
<dbReference type="NCBIfam" id="TIGR00621">
    <property type="entry name" value="ssb"/>
    <property type="match status" value="1"/>
</dbReference>
<dbReference type="AlphaFoldDB" id="A0A3Q9JLA5"/>
<gene>
    <name evidence="5" type="primary">ssb</name>
    <name evidence="5" type="ORF">DM558_03885</name>
</gene>
<feature type="compositionally biased region" description="Low complexity" evidence="4">
    <location>
        <begin position="111"/>
        <end position="126"/>
    </location>
</feature>
<dbReference type="InterPro" id="IPR011344">
    <property type="entry name" value="ssDNA-bd"/>
</dbReference>
<feature type="region of interest" description="Disordered" evidence="4">
    <location>
        <begin position="111"/>
        <end position="145"/>
    </location>
</feature>
<dbReference type="EMBL" id="CP029822">
    <property type="protein sequence ID" value="AZS52164.1"/>
    <property type="molecule type" value="Genomic_DNA"/>
</dbReference>
<dbReference type="KEGG" id="emo:DM558_03885"/>
<dbReference type="PROSITE" id="PS50935">
    <property type="entry name" value="SSB"/>
    <property type="match status" value="1"/>
</dbReference>
<protein>
    <recommendedName>
        <fullName evidence="2 3">Single-stranded DNA-binding protein</fullName>
        <shortName evidence="2">SSB</shortName>
    </recommendedName>
</protein>
<evidence type="ECO:0000256" key="1">
    <source>
        <dbReference type="ARBA" id="ARBA00023125"/>
    </source>
</evidence>
<dbReference type="PANTHER" id="PTHR10302">
    <property type="entry name" value="SINGLE-STRANDED DNA-BINDING PROTEIN"/>
    <property type="match status" value="1"/>
</dbReference>
<dbReference type="SUPFAM" id="SSF50249">
    <property type="entry name" value="Nucleic acid-binding proteins"/>
    <property type="match status" value="1"/>
</dbReference>
<feature type="compositionally biased region" description="Polar residues" evidence="4">
    <location>
        <begin position="127"/>
        <end position="139"/>
    </location>
</feature>
<dbReference type="GO" id="GO:0003697">
    <property type="term" value="F:single-stranded DNA binding"/>
    <property type="evidence" value="ECO:0007669"/>
    <property type="project" value="UniProtKB-UniRule"/>
</dbReference>
<keyword evidence="6" id="KW-1185">Reference proteome</keyword>
<proteinExistence type="inferred from homology"/>
<evidence type="ECO:0000313" key="5">
    <source>
        <dbReference type="EMBL" id="AZS52164.1"/>
    </source>
</evidence>
<dbReference type="CDD" id="cd04496">
    <property type="entry name" value="SSB_OBF"/>
    <property type="match status" value="1"/>
</dbReference>
<comment type="caution">
    <text evidence="2">Lacks conserved residue(s) required for the propagation of feature annotation.</text>
</comment>
<comment type="subunit">
    <text evidence="2">Homotetramer.</text>
</comment>
<dbReference type="InterPro" id="IPR012340">
    <property type="entry name" value="NA-bd_OB-fold"/>
</dbReference>
<evidence type="ECO:0000256" key="2">
    <source>
        <dbReference type="HAMAP-Rule" id="MF_00984"/>
    </source>
</evidence>
<dbReference type="PIRSF" id="PIRSF002070">
    <property type="entry name" value="SSB"/>
    <property type="match status" value="1"/>
</dbReference>
<evidence type="ECO:0000256" key="3">
    <source>
        <dbReference type="PIRNR" id="PIRNR002070"/>
    </source>
</evidence>